<dbReference type="AlphaFoldDB" id="A0A1V9GDD2"/>
<organism evidence="1 2">
    <name type="scientific">Niastella populi</name>
    <dbReference type="NCBI Taxonomy" id="550983"/>
    <lineage>
        <taxon>Bacteria</taxon>
        <taxon>Pseudomonadati</taxon>
        <taxon>Bacteroidota</taxon>
        <taxon>Chitinophagia</taxon>
        <taxon>Chitinophagales</taxon>
        <taxon>Chitinophagaceae</taxon>
        <taxon>Niastella</taxon>
    </lineage>
</organism>
<proteinExistence type="predicted"/>
<name>A0A1V9GDD2_9BACT</name>
<dbReference type="Proteomes" id="UP000192276">
    <property type="component" value="Unassembled WGS sequence"/>
</dbReference>
<evidence type="ECO:0000313" key="2">
    <source>
        <dbReference type="Proteomes" id="UP000192276"/>
    </source>
</evidence>
<accession>A0A1V9GDD2</accession>
<dbReference type="STRING" id="550983.A4R26_01780"/>
<sequence length="106" mass="12363">MIYENRHRCGVPTNNYLKISPITNVNPAFPPTHVQHGEFDKRPHSEMHMNYTAVCRKEKCLHARSFTKDPHMALTNQRKNWRPYGITGTGLTKMYSEKKKQSFSAE</sequence>
<protein>
    <submittedName>
        <fullName evidence="1">Uncharacterized protein</fullName>
    </submittedName>
</protein>
<reference evidence="2" key="1">
    <citation type="submission" date="2016-04" db="EMBL/GenBank/DDBJ databases">
        <authorList>
            <person name="Chen L."/>
            <person name="Zhuang W."/>
            <person name="Wang G."/>
        </authorList>
    </citation>
    <scope>NUCLEOTIDE SEQUENCE [LARGE SCALE GENOMIC DNA]</scope>
    <source>
        <strain evidence="2">208</strain>
    </source>
</reference>
<keyword evidence="2" id="KW-1185">Reference proteome</keyword>
<evidence type="ECO:0000313" key="1">
    <source>
        <dbReference type="EMBL" id="OQP68557.1"/>
    </source>
</evidence>
<comment type="caution">
    <text evidence="1">The sequence shown here is derived from an EMBL/GenBank/DDBJ whole genome shotgun (WGS) entry which is preliminary data.</text>
</comment>
<gene>
    <name evidence="1" type="ORF">A4R26_01780</name>
</gene>
<dbReference type="EMBL" id="LWBP01000001">
    <property type="protein sequence ID" value="OQP68557.1"/>
    <property type="molecule type" value="Genomic_DNA"/>
</dbReference>